<reference evidence="7" key="1">
    <citation type="submission" date="2019-09" db="EMBL/GenBank/DDBJ databases">
        <title>Antimicrobial potential of Antarctic Bacteria.</title>
        <authorList>
            <person name="Benaud N."/>
            <person name="Edwards R.J."/>
            <person name="Ferrari B.C."/>
        </authorList>
    </citation>
    <scope>NUCLEOTIDE SEQUENCE [LARGE SCALE GENOMIC DNA]</scope>
    <source>
        <strain evidence="7">SPB151</strain>
    </source>
</reference>
<proteinExistence type="inferred from homology"/>
<sequence>MSELRFDQVSVRFGTGSRAMTAVDGVDLTVPSGQVVGLVGESGSGKTTLARTAVGLAEPSSGRILLDGVPIDHRARPNRAAGRPLQMVFQDPYSSLDPRMTIGDSIAEAIPRSPRKHQREEVDRLLELVGLDAGRATAYPGALSGGQRQRVAIARALAGQPDVIIADEITSALDVSVQGTVLNLVRSLQRELQLSMLFISHNLAVVRYVSDLIAVMYLGRIVEFGAAHEVLGNPQHAYTQELLAAAPRRTTSLPPHSRRTSP</sequence>
<dbReference type="InterPro" id="IPR017871">
    <property type="entry name" value="ABC_transporter-like_CS"/>
</dbReference>
<dbReference type="SUPFAM" id="SSF52540">
    <property type="entry name" value="P-loop containing nucleoside triphosphate hydrolases"/>
    <property type="match status" value="1"/>
</dbReference>
<comment type="similarity">
    <text evidence="1">Belongs to the ABC transporter superfamily.</text>
</comment>
<evidence type="ECO:0000313" key="7">
    <source>
        <dbReference type="Proteomes" id="UP000515563"/>
    </source>
</evidence>
<dbReference type="Proteomes" id="UP000515563">
    <property type="component" value="Chromosome"/>
</dbReference>
<dbReference type="PROSITE" id="PS50893">
    <property type="entry name" value="ABC_TRANSPORTER_2"/>
    <property type="match status" value="1"/>
</dbReference>
<keyword evidence="3" id="KW-0547">Nucleotide-binding</keyword>
<dbReference type="AlphaFoldDB" id="A0A7G6WUM3"/>
<dbReference type="GO" id="GO:0055085">
    <property type="term" value="P:transmembrane transport"/>
    <property type="evidence" value="ECO:0007669"/>
    <property type="project" value="UniProtKB-ARBA"/>
</dbReference>
<evidence type="ECO:0000256" key="2">
    <source>
        <dbReference type="ARBA" id="ARBA00022448"/>
    </source>
</evidence>
<gene>
    <name evidence="6" type="ORF">F1D05_06950</name>
</gene>
<dbReference type="PROSITE" id="PS00211">
    <property type="entry name" value="ABC_TRANSPORTER_1"/>
    <property type="match status" value="1"/>
</dbReference>
<evidence type="ECO:0000313" key="6">
    <source>
        <dbReference type="EMBL" id="QNE17688.1"/>
    </source>
</evidence>
<evidence type="ECO:0000256" key="3">
    <source>
        <dbReference type="ARBA" id="ARBA00022741"/>
    </source>
</evidence>
<reference evidence="6 7" key="2">
    <citation type="journal article" date="2020" name="Microbiol. Resour. Announc.">
        <title>Antarctic desert soil bacteria exhibit high novel natural product potential, evaluated through long-read genome sequencing and comparative genomics.</title>
        <authorList>
            <person name="Benaud N."/>
            <person name="Edwards R.J."/>
            <person name="Amos T.G."/>
            <person name="D'Agostino P.M."/>
            <person name="Gutierrez-Chavez C."/>
            <person name="Montgomery K."/>
            <person name="Nicetic I."/>
            <person name="Ferrari B.C."/>
        </authorList>
    </citation>
    <scope>NUCLEOTIDE SEQUENCE [LARGE SCALE GENOMIC DNA]</scope>
    <source>
        <strain evidence="6 7">SPB151</strain>
    </source>
</reference>
<dbReference type="Pfam" id="PF00005">
    <property type="entry name" value="ABC_tran"/>
    <property type="match status" value="1"/>
</dbReference>
<dbReference type="PANTHER" id="PTHR43776">
    <property type="entry name" value="TRANSPORT ATP-BINDING PROTEIN"/>
    <property type="match status" value="1"/>
</dbReference>
<dbReference type="InterPro" id="IPR027417">
    <property type="entry name" value="P-loop_NTPase"/>
</dbReference>
<dbReference type="SMART" id="SM00382">
    <property type="entry name" value="AAA"/>
    <property type="match status" value="1"/>
</dbReference>
<evidence type="ECO:0000256" key="4">
    <source>
        <dbReference type="ARBA" id="ARBA00022840"/>
    </source>
</evidence>
<dbReference type="InterPro" id="IPR050319">
    <property type="entry name" value="ABC_transp_ATP-bind"/>
</dbReference>
<dbReference type="RefSeq" id="WP_185446516.1">
    <property type="nucleotide sequence ID" value="NZ_CP043661.1"/>
</dbReference>
<dbReference type="GO" id="GO:0005524">
    <property type="term" value="F:ATP binding"/>
    <property type="evidence" value="ECO:0007669"/>
    <property type="project" value="UniProtKB-KW"/>
</dbReference>
<dbReference type="GO" id="GO:0016887">
    <property type="term" value="F:ATP hydrolysis activity"/>
    <property type="evidence" value="ECO:0007669"/>
    <property type="project" value="InterPro"/>
</dbReference>
<feature type="domain" description="ABC transporter" evidence="5">
    <location>
        <begin position="4"/>
        <end position="243"/>
    </location>
</feature>
<protein>
    <submittedName>
        <fullName evidence="6">ABC transporter ATP-binding protein</fullName>
    </submittedName>
</protein>
<organism evidence="6 7">
    <name type="scientific">Kribbella qitaiheensis</name>
    <dbReference type="NCBI Taxonomy" id="1544730"/>
    <lineage>
        <taxon>Bacteria</taxon>
        <taxon>Bacillati</taxon>
        <taxon>Actinomycetota</taxon>
        <taxon>Actinomycetes</taxon>
        <taxon>Propionibacteriales</taxon>
        <taxon>Kribbellaceae</taxon>
        <taxon>Kribbella</taxon>
    </lineage>
</organism>
<dbReference type="Gene3D" id="3.40.50.300">
    <property type="entry name" value="P-loop containing nucleotide triphosphate hydrolases"/>
    <property type="match status" value="1"/>
</dbReference>
<keyword evidence="7" id="KW-1185">Reference proteome</keyword>
<dbReference type="EMBL" id="CP043661">
    <property type="protein sequence ID" value="QNE17688.1"/>
    <property type="molecule type" value="Genomic_DNA"/>
</dbReference>
<keyword evidence="2" id="KW-0813">Transport</keyword>
<dbReference type="CDD" id="cd03257">
    <property type="entry name" value="ABC_NikE_OppD_transporters"/>
    <property type="match status" value="1"/>
</dbReference>
<dbReference type="InterPro" id="IPR003593">
    <property type="entry name" value="AAA+_ATPase"/>
</dbReference>
<evidence type="ECO:0000256" key="1">
    <source>
        <dbReference type="ARBA" id="ARBA00005417"/>
    </source>
</evidence>
<name>A0A7G6WUM3_9ACTN</name>
<dbReference type="InterPro" id="IPR003439">
    <property type="entry name" value="ABC_transporter-like_ATP-bd"/>
</dbReference>
<evidence type="ECO:0000259" key="5">
    <source>
        <dbReference type="PROSITE" id="PS50893"/>
    </source>
</evidence>
<dbReference type="PANTHER" id="PTHR43776:SF7">
    <property type="entry name" value="D,D-DIPEPTIDE TRANSPORT ATP-BINDING PROTEIN DDPF-RELATED"/>
    <property type="match status" value="1"/>
</dbReference>
<accession>A0A7G6WUM3</accession>
<keyword evidence="4 6" id="KW-0067">ATP-binding</keyword>
<dbReference type="KEGG" id="kqi:F1D05_06950"/>